<name>J9EPA6_WUCBA</name>
<sequence>IQEQLNTHDDEQELRHFKGTITKLNGRYQVPWPWKDPKVCLNDNYGNCDNNARVQYQK</sequence>
<feature type="non-terminal residue" evidence="1">
    <location>
        <position position="1"/>
    </location>
</feature>
<dbReference type="AlphaFoldDB" id="J9EPA6"/>
<protein>
    <submittedName>
        <fullName evidence="1">Uncharacterized protein</fullName>
    </submittedName>
</protein>
<organism evidence="1 2">
    <name type="scientific">Wuchereria bancrofti</name>
    <dbReference type="NCBI Taxonomy" id="6293"/>
    <lineage>
        <taxon>Eukaryota</taxon>
        <taxon>Metazoa</taxon>
        <taxon>Ecdysozoa</taxon>
        <taxon>Nematoda</taxon>
        <taxon>Chromadorea</taxon>
        <taxon>Rhabditida</taxon>
        <taxon>Spirurina</taxon>
        <taxon>Spiruromorpha</taxon>
        <taxon>Filarioidea</taxon>
        <taxon>Onchocercidae</taxon>
        <taxon>Wuchereria</taxon>
    </lineage>
</organism>
<evidence type="ECO:0000313" key="1">
    <source>
        <dbReference type="EMBL" id="EJW84366.1"/>
    </source>
</evidence>
<proteinExistence type="predicted"/>
<dbReference type="Proteomes" id="UP000004810">
    <property type="component" value="Unassembled WGS sequence"/>
</dbReference>
<reference evidence="2" key="1">
    <citation type="submission" date="2012-08" db="EMBL/GenBank/DDBJ databases">
        <title>The Genome Sequence of Wuchereria bancrofti.</title>
        <authorList>
            <person name="Nutman T.B."/>
            <person name="Fink D.L."/>
            <person name="Russ C."/>
            <person name="Young S."/>
            <person name="Zeng Q."/>
            <person name="Koehrsen M."/>
            <person name="Alvarado L."/>
            <person name="Berlin A."/>
            <person name="Chapman S.B."/>
            <person name="Chen Z."/>
            <person name="Freedman E."/>
            <person name="Gellesch M."/>
            <person name="Goldberg J."/>
            <person name="Griggs A."/>
            <person name="Gujja S."/>
            <person name="Heilman E.R."/>
            <person name="Heiman D."/>
            <person name="Hepburn T."/>
            <person name="Howarth C."/>
            <person name="Jen D."/>
            <person name="Larson L."/>
            <person name="Lewis B."/>
            <person name="Mehta T."/>
            <person name="Park D."/>
            <person name="Pearson M."/>
            <person name="Roberts A."/>
            <person name="Saif S."/>
            <person name="Shea T."/>
            <person name="Shenoy N."/>
            <person name="Sisk P."/>
            <person name="Stolte C."/>
            <person name="Sykes S."/>
            <person name="Walk T."/>
            <person name="White J."/>
            <person name="Yandava C."/>
            <person name="Haas B."/>
            <person name="Henn M.R."/>
            <person name="Nusbaum C."/>
            <person name="Birren B."/>
        </authorList>
    </citation>
    <scope>NUCLEOTIDE SEQUENCE [LARGE SCALE GENOMIC DNA]</scope>
    <source>
        <strain evidence="2">NA</strain>
    </source>
</reference>
<dbReference type="EMBL" id="ADBV01001660">
    <property type="protein sequence ID" value="EJW84366.1"/>
    <property type="molecule type" value="Genomic_DNA"/>
</dbReference>
<gene>
    <name evidence="1" type="ORF">WUBG_04724</name>
</gene>
<accession>J9EPA6</accession>
<evidence type="ECO:0000313" key="2">
    <source>
        <dbReference type="Proteomes" id="UP000004810"/>
    </source>
</evidence>
<comment type="caution">
    <text evidence="1">The sequence shown here is derived from an EMBL/GenBank/DDBJ whole genome shotgun (WGS) entry which is preliminary data.</text>
</comment>